<proteinExistence type="predicted"/>
<evidence type="ECO:0000256" key="3">
    <source>
        <dbReference type="ARBA" id="ARBA00023163"/>
    </source>
</evidence>
<evidence type="ECO:0000256" key="2">
    <source>
        <dbReference type="ARBA" id="ARBA00023125"/>
    </source>
</evidence>
<accession>A0A512M496</accession>
<dbReference type="GO" id="GO:0003677">
    <property type="term" value="F:DNA binding"/>
    <property type="evidence" value="ECO:0007669"/>
    <property type="project" value="UniProtKB-KW"/>
</dbReference>
<keyword evidence="6" id="KW-1185">Reference proteome</keyword>
<dbReference type="Proteomes" id="UP000321577">
    <property type="component" value="Unassembled WGS sequence"/>
</dbReference>
<dbReference type="Pfam" id="PF01638">
    <property type="entry name" value="HxlR"/>
    <property type="match status" value="1"/>
</dbReference>
<dbReference type="SUPFAM" id="SSF46785">
    <property type="entry name" value="Winged helix' DNA-binding domain"/>
    <property type="match status" value="1"/>
</dbReference>
<gene>
    <name evidence="5" type="ORF">BGE01nite_08430</name>
</gene>
<keyword evidence="3" id="KW-0804">Transcription</keyword>
<reference evidence="5 6" key="1">
    <citation type="submission" date="2019-07" db="EMBL/GenBank/DDBJ databases">
        <title>Whole genome shotgun sequence of Brevifollis gellanilyticus NBRC 108608.</title>
        <authorList>
            <person name="Hosoyama A."/>
            <person name="Uohara A."/>
            <person name="Ohji S."/>
            <person name="Ichikawa N."/>
        </authorList>
    </citation>
    <scope>NUCLEOTIDE SEQUENCE [LARGE SCALE GENOMIC DNA]</scope>
    <source>
        <strain evidence="5 6">NBRC 108608</strain>
    </source>
</reference>
<sequence>MPAKKARFIPLSDRKAYHRFEDVIGCKWSTLVVAAVSQGVTRPGELERYIPGISTKVLNERLRKLVDFQVLSRTEQSGLPARVDYALTDNGTKLAALLEQVRLLNAQHPDPAS</sequence>
<dbReference type="OrthoDB" id="9791143at2"/>
<evidence type="ECO:0000259" key="4">
    <source>
        <dbReference type="PROSITE" id="PS51118"/>
    </source>
</evidence>
<keyword evidence="2" id="KW-0238">DNA-binding</keyword>
<evidence type="ECO:0000313" key="5">
    <source>
        <dbReference type="EMBL" id="GEP41552.1"/>
    </source>
</evidence>
<comment type="caution">
    <text evidence="5">The sequence shown here is derived from an EMBL/GenBank/DDBJ whole genome shotgun (WGS) entry which is preliminary data.</text>
</comment>
<dbReference type="EMBL" id="BKAG01000004">
    <property type="protein sequence ID" value="GEP41552.1"/>
    <property type="molecule type" value="Genomic_DNA"/>
</dbReference>
<evidence type="ECO:0000313" key="6">
    <source>
        <dbReference type="Proteomes" id="UP000321577"/>
    </source>
</evidence>
<name>A0A512M496_9BACT</name>
<dbReference type="PANTHER" id="PTHR33204:SF37">
    <property type="entry name" value="HTH-TYPE TRANSCRIPTIONAL REGULATOR YODB"/>
    <property type="match status" value="1"/>
</dbReference>
<dbReference type="InterPro" id="IPR036388">
    <property type="entry name" value="WH-like_DNA-bd_sf"/>
</dbReference>
<dbReference type="Gene3D" id="1.10.10.10">
    <property type="entry name" value="Winged helix-like DNA-binding domain superfamily/Winged helix DNA-binding domain"/>
    <property type="match status" value="1"/>
</dbReference>
<organism evidence="5 6">
    <name type="scientific">Brevifollis gellanilyticus</name>
    <dbReference type="NCBI Taxonomy" id="748831"/>
    <lineage>
        <taxon>Bacteria</taxon>
        <taxon>Pseudomonadati</taxon>
        <taxon>Verrucomicrobiota</taxon>
        <taxon>Verrucomicrobiia</taxon>
        <taxon>Verrucomicrobiales</taxon>
        <taxon>Verrucomicrobiaceae</taxon>
    </lineage>
</organism>
<dbReference type="AlphaFoldDB" id="A0A512M496"/>
<keyword evidence="1" id="KW-0805">Transcription regulation</keyword>
<feature type="domain" description="HTH hxlR-type" evidence="4">
    <location>
        <begin position="9"/>
        <end position="113"/>
    </location>
</feature>
<protein>
    <recommendedName>
        <fullName evidence="4">HTH hxlR-type domain-containing protein</fullName>
    </recommendedName>
</protein>
<evidence type="ECO:0000256" key="1">
    <source>
        <dbReference type="ARBA" id="ARBA00023015"/>
    </source>
</evidence>
<dbReference type="PROSITE" id="PS51118">
    <property type="entry name" value="HTH_HXLR"/>
    <property type="match status" value="1"/>
</dbReference>
<dbReference type="PANTHER" id="PTHR33204">
    <property type="entry name" value="TRANSCRIPTIONAL REGULATOR, MARR FAMILY"/>
    <property type="match status" value="1"/>
</dbReference>
<dbReference type="InterPro" id="IPR002577">
    <property type="entry name" value="HTH_HxlR"/>
</dbReference>
<dbReference type="InterPro" id="IPR036390">
    <property type="entry name" value="WH_DNA-bd_sf"/>
</dbReference>